<dbReference type="SMART" id="SM00733">
    <property type="entry name" value="Mterf"/>
    <property type="match status" value="9"/>
</dbReference>
<dbReference type="GO" id="GO:0003676">
    <property type="term" value="F:nucleic acid binding"/>
    <property type="evidence" value="ECO:0007669"/>
    <property type="project" value="InterPro"/>
</dbReference>
<dbReference type="GO" id="GO:0006353">
    <property type="term" value="P:DNA-templated transcription termination"/>
    <property type="evidence" value="ECO:0007669"/>
    <property type="project" value="UniProtKB-KW"/>
</dbReference>
<dbReference type="InterPro" id="IPR003690">
    <property type="entry name" value="MTERF"/>
</dbReference>
<name>A0A443NVL8_9MAGN</name>
<dbReference type="STRING" id="337451.A0A443NVL8"/>
<dbReference type="Proteomes" id="UP000283530">
    <property type="component" value="Unassembled WGS sequence"/>
</dbReference>
<keyword evidence="2" id="KW-0804">Transcription</keyword>
<dbReference type="AlphaFoldDB" id="A0A443NVL8"/>
<dbReference type="Pfam" id="PF02536">
    <property type="entry name" value="mTERF"/>
    <property type="match status" value="1"/>
</dbReference>
<dbReference type="PANTHER" id="PTHR13068:SF98">
    <property type="entry name" value="TRANSCRIPTION TERMINATION FACTOR MTERF2, CHLOROPLASTIC"/>
    <property type="match status" value="1"/>
</dbReference>
<dbReference type="InterPro" id="IPR038538">
    <property type="entry name" value="MTERF_sf"/>
</dbReference>
<comment type="caution">
    <text evidence="5">The sequence shown here is derived from an EMBL/GenBank/DDBJ whole genome shotgun (WGS) entry which is preliminary data.</text>
</comment>
<organism evidence="5 6">
    <name type="scientific">Cinnamomum micranthum f. kanehirae</name>
    <dbReference type="NCBI Taxonomy" id="337451"/>
    <lineage>
        <taxon>Eukaryota</taxon>
        <taxon>Viridiplantae</taxon>
        <taxon>Streptophyta</taxon>
        <taxon>Embryophyta</taxon>
        <taxon>Tracheophyta</taxon>
        <taxon>Spermatophyta</taxon>
        <taxon>Magnoliopsida</taxon>
        <taxon>Magnoliidae</taxon>
        <taxon>Laurales</taxon>
        <taxon>Lauraceae</taxon>
        <taxon>Cinnamomum</taxon>
    </lineage>
</organism>
<keyword evidence="6" id="KW-1185">Reference proteome</keyword>
<evidence type="ECO:0000313" key="5">
    <source>
        <dbReference type="EMBL" id="RWR82590.1"/>
    </source>
</evidence>
<dbReference type="PANTHER" id="PTHR13068">
    <property type="entry name" value="CGI-12 PROTEIN-RELATED"/>
    <property type="match status" value="1"/>
</dbReference>
<feature type="region of interest" description="Disordered" evidence="4">
    <location>
        <begin position="642"/>
        <end position="677"/>
    </location>
</feature>
<keyword evidence="2" id="KW-0805">Transcription regulation</keyword>
<dbReference type="EMBL" id="QPKB01000004">
    <property type="protein sequence ID" value="RWR82590.1"/>
    <property type="molecule type" value="Genomic_DNA"/>
</dbReference>
<keyword evidence="3" id="KW-0809">Transit peptide</keyword>
<proteinExistence type="inferred from homology"/>
<evidence type="ECO:0000256" key="2">
    <source>
        <dbReference type="ARBA" id="ARBA00022472"/>
    </source>
</evidence>
<reference evidence="5 6" key="1">
    <citation type="journal article" date="2019" name="Nat. Plants">
        <title>Stout camphor tree genome fills gaps in understanding of flowering plant genome evolution.</title>
        <authorList>
            <person name="Chaw S.M."/>
            <person name="Liu Y.C."/>
            <person name="Wu Y.W."/>
            <person name="Wang H.Y."/>
            <person name="Lin C.I."/>
            <person name="Wu C.S."/>
            <person name="Ke H.M."/>
            <person name="Chang L.Y."/>
            <person name="Hsu C.Y."/>
            <person name="Yang H.T."/>
            <person name="Sudianto E."/>
            <person name="Hsu M.H."/>
            <person name="Wu K.P."/>
            <person name="Wang L.N."/>
            <person name="Leebens-Mack J.H."/>
            <person name="Tsai I.J."/>
        </authorList>
    </citation>
    <scope>NUCLEOTIDE SEQUENCE [LARGE SCALE GENOMIC DNA]</scope>
    <source>
        <strain evidence="6">cv. Chaw 1501</strain>
        <tissue evidence="5">Young leaves</tissue>
    </source>
</reference>
<dbReference type="Gene3D" id="1.25.70.10">
    <property type="entry name" value="Transcription termination factor 3, mitochondrial"/>
    <property type="match status" value="1"/>
</dbReference>
<protein>
    <submittedName>
        <fullName evidence="5">Transcription termination factor MTERF2, chloroplastic isoform X2</fullName>
    </submittedName>
</protein>
<sequence length="677" mass="77641">MMICQQQHQQQQHLSISHGSILQPNYNLTTNLSLLHFPNPTSIFKRVKPLVASSQKHPVHHDNSEVATELQQAQPQSRHLFRKHNSKSIAFLDNLSQHPDAGKQEHEVTSLDRDKMLELSLISSSRRSPTFPGAVDFPAIESETENGGPSPKIRRIFQGSGTVIDEEDRDKMLMRALDIRRSVTAGILNQVMRGSKLSITYSSNLVSRLPDFIDRIMIAAASMKQLPDFSHSTFNARVKTCIQNSKVIPLIRWLKHNSLTYPQIGKLICMCPGDLESIRHLVEWLKSIYVKGKFLGYVLTKAEGILEHSQDELEEIVGYLESNGVRREWIGFVVTRCPHVLSFSMDEMRTRVDFYLDMGMSKNDFGTMVFEYPKALGSFSLDEMKIKVDYLKEFGLSHEDTGRLLAFKPHLMGCSIEGRWKPLVKYLYYLGVRRDGMRRILTVKPMIFCVDLETTIAPKVRFLQDIGIHEEAIGGVLVKFPPFLTYSLYKKIRPVVIFLMTKAGVTPRDIGKVIALDPELIGSSIINKLEVNVKYFLSLGISLQSLGEMIADFPTLLRYNLNILRPKYRYLRRTMVRPLQDLIEFPRFFSYSLDNRIIPRHKVLVENRINFKLRYMLAGPDDEFYKRVEAAIERRQRFESGIMDINPQTQTTNSSSEQIQVNSSEMRNPQDSLLLPS</sequence>
<evidence type="ECO:0000313" key="6">
    <source>
        <dbReference type="Proteomes" id="UP000283530"/>
    </source>
</evidence>
<evidence type="ECO:0000256" key="3">
    <source>
        <dbReference type="ARBA" id="ARBA00022946"/>
    </source>
</evidence>
<comment type="similarity">
    <text evidence="1">Belongs to the mTERF family.</text>
</comment>
<accession>A0A443NVL8</accession>
<keyword evidence="2" id="KW-0806">Transcription termination</keyword>
<gene>
    <name evidence="5" type="ORF">CKAN_01131400</name>
</gene>
<evidence type="ECO:0000256" key="4">
    <source>
        <dbReference type="SAM" id="MobiDB-lite"/>
    </source>
</evidence>
<feature type="compositionally biased region" description="Polar residues" evidence="4">
    <location>
        <begin position="646"/>
        <end position="671"/>
    </location>
</feature>
<dbReference type="OrthoDB" id="637682at2759"/>
<evidence type="ECO:0000256" key="1">
    <source>
        <dbReference type="ARBA" id="ARBA00007692"/>
    </source>
</evidence>